<evidence type="ECO:0000259" key="1">
    <source>
        <dbReference type="SMART" id="SM00912"/>
    </source>
</evidence>
<dbReference type="SMART" id="SM00912">
    <property type="entry name" value="Haemagg_act"/>
    <property type="match status" value="1"/>
</dbReference>
<dbReference type="Pfam" id="PF05860">
    <property type="entry name" value="TPS"/>
    <property type="match status" value="1"/>
</dbReference>
<dbReference type="STRING" id="128403.WA1_05585"/>
<dbReference type="Gene3D" id="2.160.20.10">
    <property type="entry name" value="Single-stranded right-handed beta-helix, Pectin lyase-like"/>
    <property type="match status" value="3"/>
</dbReference>
<dbReference type="InterPro" id="IPR008638">
    <property type="entry name" value="FhaB/CdiA-like_TPS"/>
</dbReference>
<gene>
    <name evidence="2" type="ORF">WA1_05585</name>
</gene>
<dbReference type="EMBL" id="ANNX02000049">
    <property type="protein sequence ID" value="KYC35841.1"/>
    <property type="molecule type" value="Genomic_DNA"/>
</dbReference>
<dbReference type="NCBIfam" id="TIGR01901">
    <property type="entry name" value="adhes_NPXG"/>
    <property type="match status" value="1"/>
</dbReference>
<dbReference type="OrthoDB" id="511761at2"/>
<evidence type="ECO:0000313" key="3">
    <source>
        <dbReference type="Proteomes" id="UP000076925"/>
    </source>
</evidence>
<accession>A0A139WTT4</accession>
<sequence length="1330" mass="136649">MTSRGRLTHSWGWSLAGYLTTLGTILISNMSAVAQILPDSTLGEESSTVTPNVLIRGIVSDRINGGAIRGANLFHSFEQFSINEGRGAYFSNPMGIDNIFSRVTGNNPSNILGRIGVLGNANLFLINPNGILFGTNASLDIQGSFAGTTANAIQFGEGIFFSTTNPEVASPLLTVNPSAFLFNQIPTGNIVSNSVAPSPRASGFLGLYVPYGENITLLGGNISINGGGVGAGLNAFGGRVEIGAVAGAGTVGLKPDGSLSFPSNLSLADVSLFGSFIGVAGGNSGNVAINARNLEILGNSNILAGILPTIGGIDSQAGDITLNATGTLQIEERSRVENIVFTDALGNSGDIRITAGSLSLTDRARLDATTFGRGNGGDIVIETRDRVSLDNRAAIFNDVEDAGKGTGGNIRISTGSLSVTNGAFITASTDGQGDVGNITIEALDRVSLGRDARIRNGVEEDGIGNGGRIHINTRSLSLTDRASISAFNIEQGNAGDLLVDAEEQVSLDKGAGIFNFAIIGNGGDIRISTKSLSIADNSRLEANTFRQGNTGNILIEADDRVALKNDAKIFNASPDGIGNGGDIRISTELLSVADDAALGTNTSGQGNAGDILIDASTISLDGGNISSEVQKLATGSGGNIYVHAHSLTATNLSTIQTVTLGQGNAGNTIINASDRIVFQGGSEDGLRSGVVSQAGKDAVGSGGDIEITTGSLTMIDKAGIATGTFGRSQAGNVIINARDNVSLDNASNIFSAVNPNAEGRGGDINITTGSLSLTNGSQLDASTFGLGSSGNITVTARDRVLLDGINSKYPDRSSTIFTEVFRGAEGDAGNIQIFTGSLILTNGGQLDAKTRGQGNAGNLYINARDTVLFDGTSETGKPTRALSSVDEGAVGRGGNIEITTGSLRLDNGAQLLANTLSKGNAGNVTINARDTVLLNGVSRNGISSAIFSDTRTRSEGQGGTIAINTSSLRVANGAVINARTANSSLGGNIIINANIFELVNGGQAITTTLNSGSAGNITLNVKDKIILSGSDPNFLERRNQFLNQVTNEGNGESGLFANTRLNSTGNGGKINLQTRLLSLSDRAQISARSLGSGTAGDVTITADESVTLTNSDITTSAQQASGGAISLTAKTMRLYGDSDIRTNVENGINNGGNITLKANSIIAFDDSDILAFARDGRGGNVFLDTPAFFGENYQPAPVGTNPDTLDGNDRVDINASGDISSGIISTPDTSFVQNNLSELSQTPIDTNALIANSCIARNSNKLEGSFTITGLGGLPNRPGDVSISTYSTGDVRSVTRDSASNLWQKGDPIIEPQGVYKLASGQLVLSRECR</sequence>
<dbReference type="RefSeq" id="WP_026135185.1">
    <property type="nucleotide sequence ID" value="NZ_KQ976354.1"/>
</dbReference>
<evidence type="ECO:0000313" key="2">
    <source>
        <dbReference type="EMBL" id="KYC35841.1"/>
    </source>
</evidence>
<feature type="domain" description="Filamentous haemagglutinin FhaB/tRNA nuclease CdiA-like TPS" evidence="1">
    <location>
        <begin position="43"/>
        <end position="156"/>
    </location>
</feature>
<dbReference type="SUPFAM" id="SSF51126">
    <property type="entry name" value="Pectin lyase-like"/>
    <property type="match status" value="6"/>
</dbReference>
<comment type="caution">
    <text evidence="2">The sequence shown here is derived from an EMBL/GenBank/DDBJ whole genome shotgun (WGS) entry which is preliminary data.</text>
</comment>
<reference evidence="2 3" key="1">
    <citation type="journal article" date="2013" name="Genome Biol. Evol.">
        <title>Genomes of Stigonematalean cyanobacteria (subsection V) and the evolution of oxygenic photosynthesis from prokaryotes to plastids.</title>
        <authorList>
            <person name="Dagan T."/>
            <person name="Roettger M."/>
            <person name="Stucken K."/>
            <person name="Landan G."/>
            <person name="Koch R."/>
            <person name="Major P."/>
            <person name="Gould S.B."/>
            <person name="Goremykin V.V."/>
            <person name="Rippka R."/>
            <person name="Tandeau de Marsac N."/>
            <person name="Gugger M."/>
            <person name="Lockhart P.J."/>
            <person name="Allen J.F."/>
            <person name="Brune I."/>
            <person name="Maus I."/>
            <person name="Puhler A."/>
            <person name="Martin W.F."/>
        </authorList>
    </citation>
    <scope>NUCLEOTIDE SEQUENCE [LARGE SCALE GENOMIC DNA]</scope>
    <source>
        <strain evidence="2 3">PCC 7110</strain>
    </source>
</reference>
<organism evidence="2 3">
    <name type="scientific">Scytonema hofmannii PCC 7110</name>
    <dbReference type="NCBI Taxonomy" id="128403"/>
    <lineage>
        <taxon>Bacteria</taxon>
        <taxon>Bacillati</taxon>
        <taxon>Cyanobacteriota</taxon>
        <taxon>Cyanophyceae</taxon>
        <taxon>Nostocales</taxon>
        <taxon>Scytonemataceae</taxon>
        <taxon>Scytonema</taxon>
    </lineage>
</organism>
<dbReference type="InterPro" id="IPR011050">
    <property type="entry name" value="Pectin_lyase_fold/virulence"/>
</dbReference>
<keyword evidence="3" id="KW-1185">Reference proteome</keyword>
<dbReference type="Proteomes" id="UP000076925">
    <property type="component" value="Unassembled WGS sequence"/>
</dbReference>
<name>A0A139WTT4_9CYAN</name>
<proteinExistence type="predicted"/>
<dbReference type="InterPro" id="IPR012334">
    <property type="entry name" value="Pectin_lyas_fold"/>
</dbReference>
<protein>
    <recommendedName>
        <fullName evidence="1">Filamentous haemagglutinin FhaB/tRNA nuclease CdiA-like TPS domain-containing protein</fullName>
    </recommendedName>
</protein>